<evidence type="ECO:0000313" key="4">
    <source>
        <dbReference type="EMBL" id="CAB4837296.1"/>
    </source>
</evidence>
<organism evidence="2">
    <name type="scientific">freshwater metagenome</name>
    <dbReference type="NCBI Taxonomy" id="449393"/>
    <lineage>
        <taxon>unclassified sequences</taxon>
        <taxon>metagenomes</taxon>
        <taxon>ecological metagenomes</taxon>
    </lineage>
</organism>
<sequence length="143" mass="15864">MFEFLFIAALVYLYLERRARKRRERALTLGTNGRKVRGLDAELKAIIENDGDKTGIAFEIKQYLLSVIEDDKNDVEKFSDARIEQAERILDRAGPSAMYWMTDIAAQLAFLAAAQINGIATNIDAKVGESATPEAIVNAVVKG</sequence>
<dbReference type="EMBL" id="CAEZYD010000018">
    <property type="protein sequence ID" value="CAB4715988.1"/>
    <property type="molecule type" value="Genomic_DNA"/>
</dbReference>
<evidence type="ECO:0000313" key="1">
    <source>
        <dbReference type="EMBL" id="CAB4673219.1"/>
    </source>
</evidence>
<evidence type="ECO:0000313" key="6">
    <source>
        <dbReference type="EMBL" id="CAB4967908.1"/>
    </source>
</evidence>
<dbReference type="EMBL" id="CAFBMA010000016">
    <property type="protein sequence ID" value="CAB4902614.1"/>
    <property type="molecule type" value="Genomic_DNA"/>
</dbReference>
<accession>A0A6J6R374</accession>
<evidence type="ECO:0000313" key="3">
    <source>
        <dbReference type="EMBL" id="CAB4827389.1"/>
    </source>
</evidence>
<reference evidence="2" key="1">
    <citation type="submission" date="2020-05" db="EMBL/GenBank/DDBJ databases">
        <authorList>
            <person name="Chiriac C."/>
            <person name="Salcher M."/>
            <person name="Ghai R."/>
            <person name="Kavagutti S V."/>
        </authorList>
    </citation>
    <scope>NUCLEOTIDE SEQUENCE</scope>
</reference>
<dbReference type="EMBL" id="CAEZXD010000009">
    <property type="protein sequence ID" value="CAB4673219.1"/>
    <property type="molecule type" value="Genomic_DNA"/>
</dbReference>
<dbReference type="EMBL" id="CAFAAZ010000016">
    <property type="protein sequence ID" value="CAB4827389.1"/>
    <property type="molecule type" value="Genomic_DNA"/>
</dbReference>
<protein>
    <submittedName>
        <fullName evidence="2">Unannotated protein</fullName>
    </submittedName>
</protein>
<dbReference type="EMBL" id="CAFAHD010000019">
    <property type="protein sequence ID" value="CAB4837296.1"/>
    <property type="molecule type" value="Genomic_DNA"/>
</dbReference>
<name>A0A6J6R374_9ZZZZ</name>
<evidence type="ECO:0000313" key="7">
    <source>
        <dbReference type="EMBL" id="CAB5033261.1"/>
    </source>
</evidence>
<evidence type="ECO:0000313" key="2">
    <source>
        <dbReference type="EMBL" id="CAB4715988.1"/>
    </source>
</evidence>
<proteinExistence type="predicted"/>
<evidence type="ECO:0000313" key="5">
    <source>
        <dbReference type="EMBL" id="CAB4902614.1"/>
    </source>
</evidence>
<gene>
    <name evidence="1" type="ORF">UFOPK2343_00515</name>
    <name evidence="2" type="ORF">UFOPK2652_01101</name>
    <name evidence="3" type="ORF">UFOPK3128_01271</name>
    <name evidence="4" type="ORF">UFOPK3227_00310</name>
    <name evidence="5" type="ORF">UFOPK3511_01134</name>
    <name evidence="6" type="ORF">UFOPK3880_01263</name>
    <name evidence="7" type="ORF">UFOPK4146_01239</name>
</gene>
<dbReference type="EMBL" id="CAFBNU010000018">
    <property type="protein sequence ID" value="CAB4967908.1"/>
    <property type="molecule type" value="Genomic_DNA"/>
</dbReference>
<dbReference type="EMBL" id="CAFBPT010000014">
    <property type="protein sequence ID" value="CAB5033261.1"/>
    <property type="molecule type" value="Genomic_DNA"/>
</dbReference>
<dbReference type="AlphaFoldDB" id="A0A6J6R374"/>